<sequence>MRKFCIGLLLMILLGQLQAKAQVSFAFMPEVQGRTLDGLLQVRVGGQAAGGQDVVLTITVTAKPVGAVVSIKTPAFRLMPGLNALPPGLLSGADIRFGNNRIADMCRQSGYFTEAEYEYCFEIADAGKGNSAPVLGEQCFDYMLQPFSPLILASPADEDAICDKRPTFFWQPLLPAVPGMQYRLILSELKPGQAKAEALRYNMPLINQQLISMPMLFFPPAARELNEGKEYIWQVTAYRGDMLLATSEMWTFRVNCADSSENRSAESFRDIEDLALGNFYLAKGTLRFAVRNTYGPASLSYTISGITDPSVRIRKLPAVRLKHGSNHILIDLSDNRGFKDGHYYQLELKLPDGGERKLRFIYKQETE</sequence>
<dbReference type="Gene3D" id="2.60.40.10">
    <property type="entry name" value="Immunoglobulins"/>
    <property type="match status" value="1"/>
</dbReference>
<feature type="chain" id="PRO_5012482072" description="DUF928 domain-containing protein" evidence="1">
    <location>
        <begin position="22"/>
        <end position="367"/>
    </location>
</feature>
<gene>
    <name evidence="2" type="ORF">SAMN04488128_105151</name>
</gene>
<dbReference type="EMBL" id="FUWZ01000005">
    <property type="protein sequence ID" value="SKA40245.1"/>
    <property type="molecule type" value="Genomic_DNA"/>
</dbReference>
<evidence type="ECO:0000313" key="2">
    <source>
        <dbReference type="EMBL" id="SKA40245.1"/>
    </source>
</evidence>
<feature type="signal peptide" evidence="1">
    <location>
        <begin position="1"/>
        <end position="21"/>
    </location>
</feature>
<name>A0A1T4TID4_9BACT</name>
<accession>A0A1T4TID4</accession>
<organism evidence="2 3">
    <name type="scientific">Chitinophaga eiseniae</name>
    <dbReference type="NCBI Taxonomy" id="634771"/>
    <lineage>
        <taxon>Bacteria</taxon>
        <taxon>Pseudomonadati</taxon>
        <taxon>Bacteroidota</taxon>
        <taxon>Chitinophagia</taxon>
        <taxon>Chitinophagales</taxon>
        <taxon>Chitinophagaceae</taxon>
        <taxon>Chitinophaga</taxon>
    </lineage>
</organism>
<protein>
    <recommendedName>
        <fullName evidence="4">DUF928 domain-containing protein</fullName>
    </recommendedName>
</protein>
<dbReference type="Proteomes" id="UP000190367">
    <property type="component" value="Unassembled WGS sequence"/>
</dbReference>
<keyword evidence="3" id="KW-1185">Reference proteome</keyword>
<proteinExistence type="predicted"/>
<dbReference type="RefSeq" id="WP_143313120.1">
    <property type="nucleotide sequence ID" value="NZ_FUWZ01000005.1"/>
</dbReference>
<evidence type="ECO:0008006" key="4">
    <source>
        <dbReference type="Google" id="ProtNLM"/>
    </source>
</evidence>
<evidence type="ECO:0000256" key="1">
    <source>
        <dbReference type="SAM" id="SignalP"/>
    </source>
</evidence>
<reference evidence="3" key="1">
    <citation type="submission" date="2017-02" db="EMBL/GenBank/DDBJ databases">
        <authorList>
            <person name="Varghese N."/>
            <person name="Submissions S."/>
        </authorList>
    </citation>
    <scope>NUCLEOTIDE SEQUENCE [LARGE SCALE GENOMIC DNA]</scope>
    <source>
        <strain evidence="3">DSM 22224</strain>
    </source>
</reference>
<keyword evidence="1" id="KW-0732">Signal</keyword>
<evidence type="ECO:0000313" key="3">
    <source>
        <dbReference type="Proteomes" id="UP000190367"/>
    </source>
</evidence>
<dbReference type="OrthoDB" id="9809727at2"/>
<dbReference type="STRING" id="634771.SAMN04488128_105151"/>
<dbReference type="InterPro" id="IPR013783">
    <property type="entry name" value="Ig-like_fold"/>
</dbReference>
<dbReference type="AlphaFoldDB" id="A0A1T4TID4"/>